<accession>B0JWS0</accession>
<dbReference type="AlphaFoldDB" id="B0JWS0"/>
<proteinExistence type="predicted"/>
<protein>
    <submittedName>
        <fullName evidence="1">Uncharacterized protein</fullName>
    </submittedName>
</protein>
<sequence length="53" mass="6127">MVAWDWNGEKWGELRLKLLLPAPFSPIVLTSNLDSQQLTKFRLHFLLMGKTVS</sequence>
<evidence type="ECO:0000313" key="1">
    <source>
        <dbReference type="EMBL" id="BAG04807.1"/>
    </source>
</evidence>
<reference evidence="1 2" key="1">
    <citation type="journal article" date="2007" name="DNA Res.">
        <title>Complete genomic structure of the bloom-forming toxic cyanobacterium Microcystis aeruginosa NIES-843.</title>
        <authorList>
            <person name="Kaneko T."/>
            <person name="Nakajima N."/>
            <person name="Okamoto S."/>
            <person name="Suzuki I."/>
            <person name="Tanabe Y."/>
            <person name="Tamaoki M."/>
            <person name="Nakamura Y."/>
            <person name="Kasai F."/>
            <person name="Watanabe A."/>
            <person name="Kawashima K."/>
            <person name="Kishida Y."/>
            <person name="Ono A."/>
            <person name="Shimizu Y."/>
            <person name="Takahashi C."/>
            <person name="Minami C."/>
            <person name="Fujishiro T."/>
            <person name="Kohara M."/>
            <person name="Katoh M."/>
            <person name="Nakazaki N."/>
            <person name="Nakayama S."/>
            <person name="Yamada M."/>
            <person name="Tabata S."/>
            <person name="Watanabe M.M."/>
        </authorList>
    </citation>
    <scope>NUCLEOTIDE SEQUENCE [LARGE SCALE GENOMIC DNA]</scope>
    <source>
        <strain evidence="2">NIES-843 / IAM M-247</strain>
    </source>
</reference>
<dbReference type="PaxDb" id="449447-MAE_49850"/>
<dbReference type="EMBL" id="AP009552">
    <property type="protein sequence ID" value="BAG04807.1"/>
    <property type="molecule type" value="Genomic_DNA"/>
</dbReference>
<evidence type="ECO:0000313" key="2">
    <source>
        <dbReference type="Proteomes" id="UP000001510"/>
    </source>
</evidence>
<dbReference type="EnsemblBacteria" id="BAG04807">
    <property type="protein sequence ID" value="BAG04807"/>
    <property type="gene ID" value="MAE_49850"/>
</dbReference>
<dbReference type="Proteomes" id="UP000001510">
    <property type="component" value="Chromosome"/>
</dbReference>
<gene>
    <name evidence="1" type="ordered locus">MAE_49850</name>
</gene>
<dbReference type="HOGENOM" id="CLU_3063488_0_0_3"/>
<keyword evidence="2" id="KW-1185">Reference proteome</keyword>
<dbReference type="KEGG" id="mar:MAE_49850"/>
<name>B0JWS0_MICAN</name>
<organism evidence="1 2">
    <name type="scientific">Microcystis aeruginosa (strain NIES-843 / IAM M-2473)</name>
    <dbReference type="NCBI Taxonomy" id="449447"/>
    <lineage>
        <taxon>Bacteria</taxon>
        <taxon>Bacillati</taxon>
        <taxon>Cyanobacteriota</taxon>
        <taxon>Cyanophyceae</taxon>
        <taxon>Oscillatoriophycideae</taxon>
        <taxon>Chroococcales</taxon>
        <taxon>Microcystaceae</taxon>
        <taxon>Microcystis</taxon>
    </lineage>
</organism>